<dbReference type="GO" id="GO:0019379">
    <property type="term" value="P:sulfate assimilation, phosphoadenylyl sulfate reduction by phosphoadenylyl-sulfate reductase (thioredoxin)"/>
    <property type="evidence" value="ECO:0007669"/>
    <property type="project" value="InterPro"/>
</dbReference>
<protein>
    <recommendedName>
        <fullName evidence="4">Phosphoadenosine phosphosulphate reductase domain-containing protein</fullName>
    </recommendedName>
</protein>
<organism evidence="5 6">
    <name type="scientific">Candidatus Iainarchaeum sp</name>
    <dbReference type="NCBI Taxonomy" id="3101447"/>
    <lineage>
        <taxon>Archaea</taxon>
        <taxon>Candidatus Iainarchaeota</taxon>
        <taxon>Candidatus Iainarchaeia</taxon>
        <taxon>Candidatus Iainarchaeales</taxon>
        <taxon>Candidatus Iainarchaeaceae</taxon>
        <taxon>Candidatus Iainarchaeum</taxon>
    </lineage>
</organism>
<comment type="pathway">
    <text evidence="3">Sulfur metabolism; hydrogen sulfide biosynthesis; sulfite from sulfate.</text>
</comment>
<evidence type="ECO:0000256" key="1">
    <source>
        <dbReference type="ARBA" id="ARBA00009732"/>
    </source>
</evidence>
<dbReference type="AlphaFoldDB" id="A0A2D6M1T0"/>
<dbReference type="Pfam" id="PF01507">
    <property type="entry name" value="PAPS_reduct"/>
    <property type="match status" value="1"/>
</dbReference>
<dbReference type="EMBL" id="NZBU01000012">
    <property type="protein sequence ID" value="MAG22392.1"/>
    <property type="molecule type" value="Genomic_DNA"/>
</dbReference>
<comment type="caution">
    <text evidence="5">The sequence shown here is derived from an EMBL/GenBank/DDBJ whole genome shotgun (WGS) entry which is preliminary data.</text>
</comment>
<dbReference type="PANTHER" id="PTHR46509">
    <property type="entry name" value="PHOSPHOADENOSINE PHOSPHOSULFATE REDUCTASE"/>
    <property type="match status" value="1"/>
</dbReference>
<sequence length="254" mass="29266">MEEIKMNEKVEHAKKIVEKAIKEHKRIGVACSFGKDSMVVVHLARQVDPSIEIFSIMTRYKPNETFEYLREMNREMNLGLKVYLVADSIPEVLQGNDLNVELLPPEEFNRVSTESKARTGKEIYEASPDECCRLLKVDPTKAAVKDLDAWICGLRNTEGRTRKNYREIEEKGGLIKVNPILEFTEQDVLQYLKDNNIKLHPWYSKEFPDGRRYRSLGCGPCTNPIFDSQLERDGRWQNTSKCGGECGIHTQQLK</sequence>
<dbReference type="SUPFAM" id="SSF52402">
    <property type="entry name" value="Adenine nucleotide alpha hydrolases-like"/>
    <property type="match status" value="1"/>
</dbReference>
<dbReference type="PANTHER" id="PTHR46509:SF1">
    <property type="entry name" value="PHOSPHOADENOSINE PHOSPHOSULFATE REDUCTASE"/>
    <property type="match status" value="1"/>
</dbReference>
<dbReference type="Proteomes" id="UP000226592">
    <property type="component" value="Unassembled WGS sequence"/>
</dbReference>
<dbReference type="PIRSF" id="PIRSF000857">
    <property type="entry name" value="PAPS_reductase"/>
    <property type="match status" value="1"/>
</dbReference>
<dbReference type="InterPro" id="IPR014729">
    <property type="entry name" value="Rossmann-like_a/b/a_fold"/>
</dbReference>
<evidence type="ECO:0000313" key="5">
    <source>
        <dbReference type="EMBL" id="MAG22392.1"/>
    </source>
</evidence>
<evidence type="ECO:0000256" key="2">
    <source>
        <dbReference type="ARBA" id="ARBA00023002"/>
    </source>
</evidence>
<gene>
    <name evidence="5" type="ORF">CL943_03775</name>
</gene>
<evidence type="ECO:0000313" key="6">
    <source>
        <dbReference type="Proteomes" id="UP000226592"/>
    </source>
</evidence>
<keyword evidence="2" id="KW-0560">Oxidoreductase</keyword>
<evidence type="ECO:0000256" key="3">
    <source>
        <dbReference type="ARBA" id="ARBA00024327"/>
    </source>
</evidence>
<accession>A0A2D6M1T0</accession>
<dbReference type="InterPro" id="IPR004511">
    <property type="entry name" value="PAPS/APS_Rdtase"/>
</dbReference>
<dbReference type="InterPro" id="IPR002500">
    <property type="entry name" value="PAPS_reduct_dom"/>
</dbReference>
<reference evidence="6" key="1">
    <citation type="submission" date="2017-09" db="EMBL/GenBank/DDBJ databases">
        <title>The Reconstruction of 2,631 Draft Metagenome-Assembled Genomes from the Global Oceans.</title>
        <authorList>
            <person name="Tully B.J."/>
            <person name="Graham E.D."/>
            <person name="Heidelberg J.F."/>
        </authorList>
    </citation>
    <scope>NUCLEOTIDE SEQUENCE [LARGE SCALE GENOMIC DNA]</scope>
</reference>
<feature type="domain" description="Phosphoadenosine phosphosulphate reductase" evidence="4">
    <location>
        <begin position="28"/>
        <end position="224"/>
    </location>
</feature>
<proteinExistence type="inferred from homology"/>
<evidence type="ECO:0000259" key="4">
    <source>
        <dbReference type="Pfam" id="PF01507"/>
    </source>
</evidence>
<dbReference type="GO" id="GO:0004604">
    <property type="term" value="F:phosphoadenylyl-sulfate reductase (thioredoxin) activity"/>
    <property type="evidence" value="ECO:0007669"/>
    <property type="project" value="InterPro"/>
</dbReference>
<name>A0A2D6M1T0_9ARCH</name>
<dbReference type="Gene3D" id="3.40.50.620">
    <property type="entry name" value="HUPs"/>
    <property type="match status" value="1"/>
</dbReference>
<comment type="similarity">
    <text evidence="1">Belongs to the PAPS reductase family. CysH subfamily.</text>
</comment>
<dbReference type="GO" id="GO:0005737">
    <property type="term" value="C:cytoplasm"/>
    <property type="evidence" value="ECO:0007669"/>
    <property type="project" value="TreeGrafter"/>
</dbReference>